<evidence type="ECO:0000256" key="1">
    <source>
        <dbReference type="SAM" id="Phobius"/>
    </source>
</evidence>
<gene>
    <name evidence="3" type="ORF">H9Q79_12590</name>
</gene>
<evidence type="ECO:0000313" key="3">
    <source>
        <dbReference type="EMBL" id="QNM07747.1"/>
    </source>
</evidence>
<dbReference type="SUPFAM" id="SSF82171">
    <property type="entry name" value="DPP6 N-terminal domain-like"/>
    <property type="match status" value="1"/>
</dbReference>
<organism evidence="3 4">
    <name type="scientific">Wansuia hejianensis</name>
    <dbReference type="NCBI Taxonomy" id="2763667"/>
    <lineage>
        <taxon>Bacteria</taxon>
        <taxon>Bacillati</taxon>
        <taxon>Bacillota</taxon>
        <taxon>Clostridia</taxon>
        <taxon>Lachnospirales</taxon>
        <taxon>Lachnospiraceae</taxon>
        <taxon>Wansuia</taxon>
    </lineage>
</organism>
<dbReference type="InterPro" id="IPR026870">
    <property type="entry name" value="Zinc_ribbon_dom"/>
</dbReference>
<name>A0A7G9GAB5_9FIRM</name>
<dbReference type="AlphaFoldDB" id="A0A7G9GAB5"/>
<accession>A0A7G9GAB5</accession>
<protein>
    <submittedName>
        <fullName evidence="3">Zinc-ribbon domain-containing protein</fullName>
    </submittedName>
</protein>
<evidence type="ECO:0000259" key="2">
    <source>
        <dbReference type="Pfam" id="PF13240"/>
    </source>
</evidence>
<keyword evidence="1" id="KW-0812">Transmembrane</keyword>
<keyword evidence="4" id="KW-1185">Reference proteome</keyword>
<dbReference type="Pfam" id="PF13240">
    <property type="entry name" value="Zn_Ribbon_1"/>
    <property type="match status" value="1"/>
</dbReference>
<dbReference type="RefSeq" id="WP_249328430.1">
    <property type="nucleotide sequence ID" value="NZ_CP060635.1"/>
</dbReference>
<keyword evidence="1" id="KW-0472">Membrane</keyword>
<sequence>MFCSKCGNPLPDNAKFCGACGAPVKISQEASPVPQQPASVSDEVGGIQMPKPVNVPKPEPLMEAQNFNVQMSGAVASVKKSKKGLAIGLSIGGVVLTVILAVMLIFVLRPKDSVPEYGQGSVSLGASEVIYDDEYIYYLGEQAAEQAYIMRIGDQSNSRPEILYEADQIKGDGWSKYPLGALFLWNDKICFLECTNATEQGDEKYEIHWISKDGKEDGTLVSYEQLNTYGDFPSQMEGIYFFEDYLIFGNRFFFYRLDLNTGELCRQEDFLDLEGPACFVAYNDGYYYYFVPDVVNNLMGETLYRKTENSEEEVIGRVPSQDDDDWEKYFSFIPKGDYLYYADSDNIYQLSIHDGEIEKLASYEGTYNRFALSDAGLYYFRDMSLCLLDLETLKETAFDLPESVSGIPDLIYAGWNGECWFILGADSFDYCRFRQFHPNGNNGSFVFWNGTVQGDGYVQDTSIENQETVNTTELYANVVKQTFADQGSLWFDEAEYECSARGVFKIDLMDFNQDGTEELVMLYNNRESIFPFVDVWTVKNGEAVQLFCERQQEENHEAAISSRIYQNGGNLYVPVYDSLDNAPMYVHLYGFDENGEFGEVYQYENNAFYMNQLPDGMNFTESKETLFYTNTQLAYDKGFENVKEEMMESLRTDMEYMLNVLGIAVPENSSEDLDGPDSVIDWCGIYQYDDGNQEEQFIINESNGSEVRGVYVFATASGAYDQRDFVWSKDGSVTASEPFQNGIDSIFYRLENNRIVVDYPDGWWPDREYVRVSDVGS</sequence>
<proteinExistence type="predicted"/>
<dbReference type="KEGG" id="whj:H9Q79_12590"/>
<dbReference type="Proteomes" id="UP000515860">
    <property type="component" value="Chromosome"/>
</dbReference>
<dbReference type="EMBL" id="CP060635">
    <property type="protein sequence ID" value="QNM07747.1"/>
    <property type="molecule type" value="Genomic_DNA"/>
</dbReference>
<feature type="domain" description="Zinc-ribbon" evidence="2">
    <location>
        <begin position="2"/>
        <end position="24"/>
    </location>
</feature>
<keyword evidence="1" id="KW-1133">Transmembrane helix</keyword>
<evidence type="ECO:0000313" key="4">
    <source>
        <dbReference type="Proteomes" id="UP000515860"/>
    </source>
</evidence>
<reference evidence="3 4" key="1">
    <citation type="submission" date="2020-08" db="EMBL/GenBank/DDBJ databases">
        <authorList>
            <person name="Liu C."/>
            <person name="Sun Q."/>
        </authorList>
    </citation>
    <scope>NUCLEOTIDE SEQUENCE [LARGE SCALE GENOMIC DNA]</scope>
    <source>
        <strain evidence="3 4">NSJ-29</strain>
    </source>
</reference>
<feature type="transmembrane region" description="Helical" evidence="1">
    <location>
        <begin position="85"/>
        <end position="108"/>
    </location>
</feature>